<dbReference type="EMBL" id="OX596090">
    <property type="protein sequence ID" value="CAI9711240.1"/>
    <property type="molecule type" value="Genomic_DNA"/>
</dbReference>
<gene>
    <name evidence="1" type="ORF">MRATA1EN3_LOCUS22453</name>
</gene>
<accession>A0ACB0FE18</accession>
<name>A0ACB0FE18_RANTA</name>
<proteinExistence type="predicted"/>
<dbReference type="Proteomes" id="UP001162501">
    <property type="component" value="Chromosome 6"/>
</dbReference>
<evidence type="ECO:0000313" key="2">
    <source>
        <dbReference type="Proteomes" id="UP001162501"/>
    </source>
</evidence>
<sequence length="266" mass="28475">MQDLCSPTRHPTKAPCGVRAGAYAGPPGKARPDGRELAGNPFTQHASFCTVKAEQMLSDRSLQSLVFSSSTLLSDSGGTRKAAPFPITKVIRMIMAVFGSTLIHWKKARKSGSSGLCFCSEVLRGRFSQSAACFLRLSKVKLSLQKRACRRLDAAAPERDCPQVRVCIAASGGSEEPESPDAQRRGRLPSPRPNRGQGQPGTGVGSCSHQTSLYLFSESMNNCCPGSSAAVICWTGSSGWRKEPGPALPEVHRRRVCKCVPLLAVT</sequence>
<reference evidence="1" key="1">
    <citation type="submission" date="2023-05" db="EMBL/GenBank/DDBJ databases">
        <authorList>
            <consortium name="ELIXIR-Norway"/>
        </authorList>
    </citation>
    <scope>NUCLEOTIDE SEQUENCE</scope>
</reference>
<organism evidence="1 2">
    <name type="scientific">Rangifer tarandus platyrhynchus</name>
    <name type="common">Svalbard reindeer</name>
    <dbReference type="NCBI Taxonomy" id="3082113"/>
    <lineage>
        <taxon>Eukaryota</taxon>
        <taxon>Metazoa</taxon>
        <taxon>Chordata</taxon>
        <taxon>Craniata</taxon>
        <taxon>Vertebrata</taxon>
        <taxon>Euteleostomi</taxon>
        <taxon>Mammalia</taxon>
        <taxon>Eutheria</taxon>
        <taxon>Laurasiatheria</taxon>
        <taxon>Artiodactyla</taxon>
        <taxon>Ruminantia</taxon>
        <taxon>Pecora</taxon>
        <taxon>Cervidae</taxon>
        <taxon>Odocoileinae</taxon>
        <taxon>Rangifer</taxon>
    </lineage>
</organism>
<evidence type="ECO:0000313" key="1">
    <source>
        <dbReference type="EMBL" id="CAI9711240.1"/>
    </source>
</evidence>
<protein>
    <submittedName>
        <fullName evidence="1">Uncharacterized protein</fullName>
    </submittedName>
</protein>